<proteinExistence type="predicted"/>
<accession>A0A126V3U2</accession>
<protein>
    <recommendedName>
        <fullName evidence="3">PIN domain-containing protein</fullName>
    </recommendedName>
</protein>
<evidence type="ECO:0000313" key="2">
    <source>
        <dbReference type="Proteomes" id="UP000070371"/>
    </source>
</evidence>
<keyword evidence="2" id="KW-1185">Reference proteome</keyword>
<dbReference type="OrthoDB" id="7837432at2"/>
<evidence type="ECO:0008006" key="3">
    <source>
        <dbReference type="Google" id="ProtNLM"/>
    </source>
</evidence>
<sequence>MKLTLDWNCVIEVEEDRPQAAHVIDLINCHRKGQFEVALLAASASENSKSKQFPGNAKFFQNKVSALGWQDLPIVPMPGIIGLSYWDFCYFVGDGEKFESDMDALWSAIASKVPRDPSEHLPSGTRMTDDAIQSAPLSKWRNTWCDVISAYSHIHDSRDVFVTNNTRDFQKNSEVLSRLGMKHIYTPAETLAGLVNLSGYERRSSSASSAD</sequence>
<organism evidence="1 2">
    <name type="scientific">Falsihalocynthiibacter arcticus</name>
    <dbReference type="NCBI Taxonomy" id="1579316"/>
    <lineage>
        <taxon>Bacteria</taxon>
        <taxon>Pseudomonadati</taxon>
        <taxon>Pseudomonadota</taxon>
        <taxon>Alphaproteobacteria</taxon>
        <taxon>Rhodobacterales</taxon>
        <taxon>Roseobacteraceae</taxon>
        <taxon>Falsihalocynthiibacter</taxon>
    </lineage>
</organism>
<name>A0A126V3U2_9RHOB</name>
<reference evidence="1 2" key="1">
    <citation type="submission" date="2016-02" db="EMBL/GenBank/DDBJ databases">
        <title>Complete genome sequence of Halocynthiibacter arcticus PAMC 20958t from arctic marine sediment.</title>
        <authorList>
            <person name="Lee Y.M."/>
            <person name="Baek K."/>
            <person name="Lee H.K."/>
            <person name="Shin S.C."/>
        </authorList>
    </citation>
    <scope>NUCLEOTIDE SEQUENCE [LARGE SCALE GENOMIC DNA]</scope>
    <source>
        <strain evidence="1">PAMC 20958</strain>
    </source>
</reference>
<gene>
    <name evidence="1" type="ORF">RC74_18530</name>
</gene>
<dbReference type="RefSeq" id="WP_052275077.1">
    <property type="nucleotide sequence ID" value="NZ_CP014327.1"/>
</dbReference>
<dbReference type="STRING" id="1579316.RC74_18530"/>
<dbReference type="KEGG" id="hat:RC74_18530"/>
<dbReference type="Proteomes" id="UP000070371">
    <property type="component" value="Chromosome"/>
</dbReference>
<dbReference type="EMBL" id="CP014327">
    <property type="protein sequence ID" value="AML52984.1"/>
    <property type="molecule type" value="Genomic_DNA"/>
</dbReference>
<evidence type="ECO:0000313" key="1">
    <source>
        <dbReference type="EMBL" id="AML52984.1"/>
    </source>
</evidence>
<dbReference type="AlphaFoldDB" id="A0A126V3U2"/>